<comment type="caution">
    <text evidence="2">The sequence shown here is derived from an EMBL/GenBank/DDBJ whole genome shotgun (WGS) entry which is preliminary data.</text>
</comment>
<feature type="signal peptide" evidence="1">
    <location>
        <begin position="1"/>
        <end position="16"/>
    </location>
</feature>
<evidence type="ECO:0000256" key="1">
    <source>
        <dbReference type="SAM" id="SignalP"/>
    </source>
</evidence>
<dbReference type="Proteomes" id="UP000253303">
    <property type="component" value="Unassembled WGS sequence"/>
</dbReference>
<sequence>MALLAAALAVPGTASADPDCNGSSHCYALAHTAINATQINAVGLGIWTECLHVADPVGDFATNEIWMWTDDDPVYFIEGGYIRGLVYGHSQQSFRWFWAEAAPSGFYTHYIQEAARYEFKNLSFYKEPTQGDRWSIRLAGTTVGLSDQSANGGIYVQVGAETTDPQVEDHGKSIDLRYRYNGASLWTVGTSYATGATAGVYTMASQPNVGGDGTEHWSLQDLCGSGPMAAAKAAAVAPRMSDLKANSLAFIAKLGKGNAEQKPAMRMVKSTRRAAQPGARLTSDQATYVIQATGKFTADLAPRPPKAPAPTGTVLTMVVDAQTGELTDWSLTKKLPRDLASLGKVSDL</sequence>
<dbReference type="EMBL" id="QMEY01000001">
    <property type="protein sequence ID" value="RBQ21632.1"/>
    <property type="molecule type" value="Genomic_DNA"/>
</dbReference>
<reference evidence="2 3" key="1">
    <citation type="submission" date="2018-06" db="EMBL/GenBank/DDBJ databases">
        <title>Sphaerisporangium craniellae sp. nov., isolated from a marine sponge in the South China Sea.</title>
        <authorList>
            <person name="Li L."/>
        </authorList>
    </citation>
    <scope>NUCLEOTIDE SEQUENCE [LARGE SCALE GENOMIC DNA]</scope>
    <source>
        <strain evidence="2 3">LHW63015</strain>
    </source>
</reference>
<name>A0A366M843_9ACTN</name>
<proteinExistence type="predicted"/>
<accession>A0A366M843</accession>
<keyword evidence="1" id="KW-0732">Signal</keyword>
<evidence type="ECO:0000313" key="3">
    <source>
        <dbReference type="Proteomes" id="UP000253303"/>
    </source>
</evidence>
<organism evidence="2 3">
    <name type="scientific">Spongiactinospora rosea</name>
    <dbReference type="NCBI Taxonomy" id="2248750"/>
    <lineage>
        <taxon>Bacteria</taxon>
        <taxon>Bacillati</taxon>
        <taxon>Actinomycetota</taxon>
        <taxon>Actinomycetes</taxon>
        <taxon>Streptosporangiales</taxon>
        <taxon>Streptosporangiaceae</taxon>
        <taxon>Spongiactinospora</taxon>
    </lineage>
</organism>
<keyword evidence="3" id="KW-1185">Reference proteome</keyword>
<evidence type="ECO:0000313" key="2">
    <source>
        <dbReference type="EMBL" id="RBQ21632.1"/>
    </source>
</evidence>
<protein>
    <submittedName>
        <fullName evidence="2">Uncharacterized protein</fullName>
    </submittedName>
</protein>
<dbReference type="AlphaFoldDB" id="A0A366M843"/>
<gene>
    <name evidence="2" type="ORF">DP939_02670</name>
</gene>
<feature type="chain" id="PRO_5016629585" evidence="1">
    <location>
        <begin position="17"/>
        <end position="348"/>
    </location>
</feature>